<dbReference type="InterPro" id="IPR011990">
    <property type="entry name" value="TPR-like_helical_dom_sf"/>
</dbReference>
<dbReference type="GO" id="GO:0003677">
    <property type="term" value="F:DNA binding"/>
    <property type="evidence" value="ECO:0007669"/>
    <property type="project" value="UniProtKB-UniRule"/>
</dbReference>
<dbReference type="PROSITE" id="PS51755">
    <property type="entry name" value="OMPR_PHOB"/>
    <property type="match status" value="1"/>
</dbReference>
<comment type="caution">
    <text evidence="7">The sequence shown here is derived from an EMBL/GenBank/DDBJ whole genome shotgun (WGS) entry which is preliminary data.</text>
</comment>
<dbReference type="InterPro" id="IPR027417">
    <property type="entry name" value="P-loop_NTPase"/>
</dbReference>
<accession>A0A919W1L8</accession>
<dbReference type="AlphaFoldDB" id="A0A919W1L8"/>
<dbReference type="InterPro" id="IPR001867">
    <property type="entry name" value="OmpR/PhoB-type_DNA-bd"/>
</dbReference>
<keyword evidence="3 5" id="KW-0238">DNA-binding</keyword>
<comment type="similarity">
    <text evidence="1">Belongs to the AfsR/DnrI/RedD regulatory family.</text>
</comment>
<dbReference type="RefSeq" id="WP_213008468.1">
    <property type="nucleotide sequence ID" value="NZ_BOQN01000058.1"/>
</dbReference>
<gene>
    <name evidence="7" type="ORF">Ato02nite_044050</name>
</gene>
<dbReference type="InterPro" id="IPR042197">
    <property type="entry name" value="Apaf_helical"/>
</dbReference>
<dbReference type="Proteomes" id="UP000677082">
    <property type="component" value="Unassembled WGS sequence"/>
</dbReference>
<dbReference type="EMBL" id="BOQN01000058">
    <property type="protein sequence ID" value="GIM92612.1"/>
    <property type="molecule type" value="Genomic_DNA"/>
</dbReference>
<sequence>MSLAPKLRTAFALLLALHDEVVPTSNLIDEIWQESPPTTVVSTIQTYVYQLRKMLMESSRGGSGGVILRTVGSGYQLKIGPEKLDVTVFDRLFDQGKQALRERRYESASNALTSALSLWRNQPLADVPKGPILQAYAAQLEEARLQALDMRIEADLRLGRELDVIRELKSLVITNPLHEGFHAKLMLALHRSGRRHEALNAYSQLRKTLVADLGVEPSGAVQRLHRAVLAADPALDPVRETTRAGGVLTSPAQLPADLDDFVGREDYLVDLEMAFNRETSSAGTRVVILSGMAGVGKTAVGIRLGHRLRRQFPDAQFFASLTAGGVQPVEAYAVLGEFLRALNFFADQVPPTLEGRSQLFRSWCADRKVLLVLDDATRAESVRHLLPGGSQCGVLVLSRSSLPQLSGARRFVLNPMSPDAGVSLLAKVAGISLRQREMPAARQIAELCDGLPIAIRAIGAKLATTPGLTVERELARLQIGERRLAELQSGDLDLQAGLERSYQQLSGGAQHVLGGITRTAPEWFTAGGVRELIGLPQDLVETWLAEALDGGLLLADRRQDEARYHLLRTVRLFLSAKNETVTPVAALRHIA</sequence>
<dbReference type="SMART" id="SM01043">
    <property type="entry name" value="BTAD"/>
    <property type="match status" value="1"/>
</dbReference>
<keyword evidence="4" id="KW-0804">Transcription</keyword>
<evidence type="ECO:0000256" key="2">
    <source>
        <dbReference type="ARBA" id="ARBA00023015"/>
    </source>
</evidence>
<dbReference type="GO" id="GO:0000160">
    <property type="term" value="P:phosphorelay signal transduction system"/>
    <property type="evidence" value="ECO:0007669"/>
    <property type="project" value="InterPro"/>
</dbReference>
<evidence type="ECO:0000256" key="4">
    <source>
        <dbReference type="ARBA" id="ARBA00023163"/>
    </source>
</evidence>
<dbReference type="InterPro" id="IPR036388">
    <property type="entry name" value="WH-like_DNA-bd_sf"/>
</dbReference>
<evidence type="ECO:0000313" key="8">
    <source>
        <dbReference type="Proteomes" id="UP000677082"/>
    </source>
</evidence>
<dbReference type="InterPro" id="IPR016032">
    <property type="entry name" value="Sig_transdc_resp-reg_C-effctor"/>
</dbReference>
<dbReference type="PANTHER" id="PTHR35807">
    <property type="entry name" value="TRANSCRIPTIONAL REGULATOR REDD-RELATED"/>
    <property type="match status" value="1"/>
</dbReference>
<proteinExistence type="inferred from homology"/>
<dbReference type="GO" id="GO:0043531">
    <property type="term" value="F:ADP binding"/>
    <property type="evidence" value="ECO:0007669"/>
    <property type="project" value="InterPro"/>
</dbReference>
<dbReference type="PRINTS" id="PR00364">
    <property type="entry name" value="DISEASERSIST"/>
</dbReference>
<dbReference type="Pfam" id="PF03704">
    <property type="entry name" value="BTAD"/>
    <property type="match status" value="1"/>
</dbReference>
<dbReference type="PANTHER" id="PTHR35807:SF1">
    <property type="entry name" value="TRANSCRIPTIONAL REGULATOR REDD"/>
    <property type="match status" value="1"/>
</dbReference>
<dbReference type="CDD" id="cd15831">
    <property type="entry name" value="BTAD"/>
    <property type="match status" value="1"/>
</dbReference>
<reference evidence="7 8" key="1">
    <citation type="submission" date="2021-03" db="EMBL/GenBank/DDBJ databases">
        <title>Whole genome shotgun sequence of Actinoplanes toevensis NBRC 105298.</title>
        <authorList>
            <person name="Komaki H."/>
            <person name="Tamura T."/>
        </authorList>
    </citation>
    <scope>NUCLEOTIDE SEQUENCE [LARGE SCALE GENOMIC DNA]</scope>
    <source>
        <strain evidence="7 8">NBRC 105298</strain>
    </source>
</reference>
<dbReference type="Pfam" id="PF00486">
    <property type="entry name" value="Trans_reg_C"/>
    <property type="match status" value="1"/>
</dbReference>
<dbReference type="SUPFAM" id="SSF52540">
    <property type="entry name" value="P-loop containing nucleoside triphosphate hydrolases"/>
    <property type="match status" value="1"/>
</dbReference>
<evidence type="ECO:0000313" key="7">
    <source>
        <dbReference type="EMBL" id="GIM92612.1"/>
    </source>
</evidence>
<feature type="domain" description="OmpR/PhoB-type" evidence="6">
    <location>
        <begin position="1"/>
        <end position="79"/>
    </location>
</feature>
<dbReference type="InterPro" id="IPR051677">
    <property type="entry name" value="AfsR-DnrI-RedD_regulator"/>
</dbReference>
<dbReference type="GO" id="GO:0006355">
    <property type="term" value="P:regulation of DNA-templated transcription"/>
    <property type="evidence" value="ECO:0007669"/>
    <property type="project" value="InterPro"/>
</dbReference>
<feature type="DNA-binding region" description="OmpR/PhoB-type" evidence="5">
    <location>
        <begin position="1"/>
        <end position="79"/>
    </location>
</feature>
<dbReference type="Gene3D" id="1.25.40.10">
    <property type="entry name" value="Tetratricopeptide repeat domain"/>
    <property type="match status" value="1"/>
</dbReference>
<protein>
    <submittedName>
        <fullName evidence="7">SARP family transcriptional regulator</fullName>
    </submittedName>
</protein>
<evidence type="ECO:0000259" key="6">
    <source>
        <dbReference type="PROSITE" id="PS51755"/>
    </source>
</evidence>
<dbReference type="Gene3D" id="1.10.8.430">
    <property type="entry name" value="Helical domain of apoptotic protease-activating factors"/>
    <property type="match status" value="1"/>
</dbReference>
<dbReference type="InterPro" id="IPR005158">
    <property type="entry name" value="BTAD"/>
</dbReference>
<keyword evidence="8" id="KW-1185">Reference proteome</keyword>
<organism evidence="7 8">
    <name type="scientific">Paractinoplanes toevensis</name>
    <dbReference type="NCBI Taxonomy" id="571911"/>
    <lineage>
        <taxon>Bacteria</taxon>
        <taxon>Bacillati</taxon>
        <taxon>Actinomycetota</taxon>
        <taxon>Actinomycetes</taxon>
        <taxon>Micromonosporales</taxon>
        <taxon>Micromonosporaceae</taxon>
        <taxon>Paractinoplanes</taxon>
    </lineage>
</organism>
<dbReference type="Gene3D" id="1.10.10.10">
    <property type="entry name" value="Winged helix-like DNA-binding domain superfamily/Winged helix DNA-binding domain"/>
    <property type="match status" value="1"/>
</dbReference>
<evidence type="ECO:0000256" key="3">
    <source>
        <dbReference type="ARBA" id="ARBA00023125"/>
    </source>
</evidence>
<keyword evidence="2" id="KW-0805">Transcription regulation</keyword>
<evidence type="ECO:0000256" key="5">
    <source>
        <dbReference type="PROSITE-ProRule" id="PRU01091"/>
    </source>
</evidence>
<dbReference type="SUPFAM" id="SSF48452">
    <property type="entry name" value="TPR-like"/>
    <property type="match status" value="1"/>
</dbReference>
<evidence type="ECO:0000256" key="1">
    <source>
        <dbReference type="ARBA" id="ARBA00005820"/>
    </source>
</evidence>
<name>A0A919W1L8_9ACTN</name>
<dbReference type="Gene3D" id="3.40.50.300">
    <property type="entry name" value="P-loop containing nucleotide triphosphate hydrolases"/>
    <property type="match status" value="1"/>
</dbReference>
<dbReference type="SUPFAM" id="SSF46894">
    <property type="entry name" value="C-terminal effector domain of the bipartite response regulators"/>
    <property type="match status" value="1"/>
</dbReference>